<name>A0A9E2KKU6_9FIRM</name>
<dbReference type="AlphaFoldDB" id="A0A9E2KKU6"/>
<gene>
    <name evidence="2" type="ORF">H9864_05495</name>
</gene>
<dbReference type="PANTHER" id="PTHR35191:SF1">
    <property type="entry name" value="PROPHAGE SIDE TAIL FIBER PROTEIN HOMOLOG STFQ-RELATED"/>
    <property type="match status" value="1"/>
</dbReference>
<sequence>MFDSITKYGTIITRQGKERIAACILSGQLVDITQAAVGDGGGAYYQPDDTQTALKNERWRGQIASAKINPKTPNMIDVKAVVGAEVGGFTIREASLIASDGVTVAICNLPDTEKTAFSDGVSGKLTLLLHLVVEDASVLRFTVDPALDTVTREELTAALSAHDADPAAHPALREADAGLDARLSLLEMMYGTDIKENPFTVSFGSLEGIFVAGVWDQTGQWIGF</sequence>
<evidence type="ECO:0000313" key="2">
    <source>
        <dbReference type="EMBL" id="MBU3819808.1"/>
    </source>
</evidence>
<accession>A0A9E2KKU6</accession>
<dbReference type="InterPro" id="IPR051934">
    <property type="entry name" value="Phage_Tail_Fiber_Structural"/>
</dbReference>
<dbReference type="PANTHER" id="PTHR35191">
    <property type="entry name" value="PROPHAGE SIDE TAIL FIBER PROTEIN HOMOLOG STFQ-RELATED"/>
    <property type="match status" value="1"/>
</dbReference>
<dbReference type="InterPro" id="IPR022225">
    <property type="entry name" value="Phage_tail_fibre_N"/>
</dbReference>
<dbReference type="Pfam" id="PF12571">
    <property type="entry name" value="Phage_tail_fib"/>
    <property type="match status" value="1"/>
</dbReference>
<evidence type="ECO:0000313" key="3">
    <source>
        <dbReference type="Proteomes" id="UP000824178"/>
    </source>
</evidence>
<protein>
    <submittedName>
        <fullName evidence="2">Phage tail protein</fullName>
    </submittedName>
</protein>
<proteinExistence type="predicted"/>
<feature type="domain" description="Phage tail fibre protein N-terminal" evidence="1">
    <location>
        <begin position="6"/>
        <end position="152"/>
    </location>
</feature>
<reference evidence="2" key="1">
    <citation type="journal article" date="2021" name="PeerJ">
        <title>Extensive microbial diversity within the chicken gut microbiome revealed by metagenomics and culture.</title>
        <authorList>
            <person name="Gilroy R."/>
            <person name="Ravi A."/>
            <person name="Getino M."/>
            <person name="Pursley I."/>
            <person name="Horton D.L."/>
            <person name="Alikhan N.F."/>
            <person name="Baker D."/>
            <person name="Gharbi K."/>
            <person name="Hall N."/>
            <person name="Watson M."/>
            <person name="Adriaenssens E.M."/>
            <person name="Foster-Nyarko E."/>
            <person name="Jarju S."/>
            <person name="Secka A."/>
            <person name="Antonio M."/>
            <person name="Oren A."/>
            <person name="Chaudhuri R.R."/>
            <person name="La Ragione R."/>
            <person name="Hildebrand F."/>
            <person name="Pallen M.J."/>
        </authorList>
    </citation>
    <scope>NUCLEOTIDE SEQUENCE</scope>
    <source>
        <strain evidence="2">742</strain>
    </source>
</reference>
<organism evidence="2 3">
    <name type="scientific">Candidatus Faecalibacterium intestinavium</name>
    <dbReference type="NCBI Taxonomy" id="2838580"/>
    <lineage>
        <taxon>Bacteria</taxon>
        <taxon>Bacillati</taxon>
        <taxon>Bacillota</taxon>
        <taxon>Clostridia</taxon>
        <taxon>Eubacteriales</taxon>
        <taxon>Oscillospiraceae</taxon>
        <taxon>Faecalibacterium</taxon>
    </lineage>
</organism>
<dbReference type="Proteomes" id="UP000824178">
    <property type="component" value="Unassembled WGS sequence"/>
</dbReference>
<dbReference type="EMBL" id="JAHLFH010000114">
    <property type="protein sequence ID" value="MBU3819808.1"/>
    <property type="molecule type" value="Genomic_DNA"/>
</dbReference>
<comment type="caution">
    <text evidence="2">The sequence shown here is derived from an EMBL/GenBank/DDBJ whole genome shotgun (WGS) entry which is preliminary data.</text>
</comment>
<reference evidence="2" key="2">
    <citation type="submission" date="2021-04" db="EMBL/GenBank/DDBJ databases">
        <authorList>
            <person name="Gilroy R."/>
        </authorList>
    </citation>
    <scope>NUCLEOTIDE SEQUENCE</scope>
    <source>
        <strain evidence="2">742</strain>
    </source>
</reference>
<evidence type="ECO:0000259" key="1">
    <source>
        <dbReference type="Pfam" id="PF12571"/>
    </source>
</evidence>